<gene>
    <name evidence="3" type="ORF">BS47DRAFT_1392076</name>
</gene>
<keyword evidence="2" id="KW-0560">Oxidoreductase</keyword>
<protein>
    <recommendedName>
        <fullName evidence="5">Retinol dehydrogenase 13</fullName>
    </recommendedName>
</protein>
<dbReference type="SUPFAM" id="SSF51735">
    <property type="entry name" value="NAD(P)-binding Rossmann-fold domains"/>
    <property type="match status" value="1"/>
</dbReference>
<evidence type="ECO:0008006" key="5">
    <source>
        <dbReference type="Google" id="ProtNLM"/>
    </source>
</evidence>
<proteinExistence type="inferred from homology"/>
<evidence type="ECO:0000313" key="3">
    <source>
        <dbReference type="EMBL" id="KAF9514815.1"/>
    </source>
</evidence>
<dbReference type="Pfam" id="PF00106">
    <property type="entry name" value="adh_short"/>
    <property type="match status" value="1"/>
</dbReference>
<dbReference type="OrthoDB" id="191139at2759"/>
<evidence type="ECO:0000313" key="4">
    <source>
        <dbReference type="Proteomes" id="UP000886523"/>
    </source>
</evidence>
<dbReference type="PANTHER" id="PTHR24320:SF283">
    <property type="entry name" value="RETINOL DEHYDROGENASE 11"/>
    <property type="match status" value="1"/>
</dbReference>
<dbReference type="InterPro" id="IPR036291">
    <property type="entry name" value="NAD(P)-bd_dom_sf"/>
</dbReference>
<dbReference type="Gene3D" id="3.40.50.720">
    <property type="entry name" value="NAD(P)-binding Rossmann-like Domain"/>
    <property type="match status" value="1"/>
</dbReference>
<evidence type="ECO:0000256" key="2">
    <source>
        <dbReference type="ARBA" id="ARBA00023002"/>
    </source>
</evidence>
<dbReference type="PRINTS" id="PR00081">
    <property type="entry name" value="GDHRDH"/>
</dbReference>
<dbReference type="PANTHER" id="PTHR24320">
    <property type="entry name" value="RETINOL DEHYDROGENASE"/>
    <property type="match status" value="1"/>
</dbReference>
<comment type="similarity">
    <text evidence="1">Belongs to the short-chain dehydrogenases/reductases (SDR) family.</text>
</comment>
<dbReference type="AlphaFoldDB" id="A0A9P6B0M7"/>
<name>A0A9P6B0M7_9AGAM</name>
<dbReference type="EMBL" id="MU128956">
    <property type="protein sequence ID" value="KAF9514815.1"/>
    <property type="molecule type" value="Genomic_DNA"/>
</dbReference>
<dbReference type="GO" id="GO:0016491">
    <property type="term" value="F:oxidoreductase activity"/>
    <property type="evidence" value="ECO:0007669"/>
    <property type="project" value="UniProtKB-KW"/>
</dbReference>
<comment type="caution">
    <text evidence="3">The sequence shown here is derived from an EMBL/GenBank/DDBJ whole genome shotgun (WGS) entry which is preliminary data.</text>
</comment>
<reference evidence="3" key="1">
    <citation type="journal article" date="2020" name="Nat. Commun.">
        <title>Large-scale genome sequencing of mycorrhizal fungi provides insights into the early evolution of symbiotic traits.</title>
        <authorList>
            <person name="Miyauchi S."/>
            <person name="Kiss E."/>
            <person name="Kuo A."/>
            <person name="Drula E."/>
            <person name="Kohler A."/>
            <person name="Sanchez-Garcia M."/>
            <person name="Morin E."/>
            <person name="Andreopoulos B."/>
            <person name="Barry K.W."/>
            <person name="Bonito G."/>
            <person name="Buee M."/>
            <person name="Carver A."/>
            <person name="Chen C."/>
            <person name="Cichocki N."/>
            <person name="Clum A."/>
            <person name="Culley D."/>
            <person name="Crous P.W."/>
            <person name="Fauchery L."/>
            <person name="Girlanda M."/>
            <person name="Hayes R.D."/>
            <person name="Keri Z."/>
            <person name="LaButti K."/>
            <person name="Lipzen A."/>
            <person name="Lombard V."/>
            <person name="Magnuson J."/>
            <person name="Maillard F."/>
            <person name="Murat C."/>
            <person name="Nolan M."/>
            <person name="Ohm R.A."/>
            <person name="Pangilinan J."/>
            <person name="Pereira M.F."/>
            <person name="Perotto S."/>
            <person name="Peter M."/>
            <person name="Pfister S."/>
            <person name="Riley R."/>
            <person name="Sitrit Y."/>
            <person name="Stielow J.B."/>
            <person name="Szollosi G."/>
            <person name="Zifcakova L."/>
            <person name="Stursova M."/>
            <person name="Spatafora J.W."/>
            <person name="Tedersoo L."/>
            <person name="Vaario L.M."/>
            <person name="Yamada A."/>
            <person name="Yan M."/>
            <person name="Wang P."/>
            <person name="Xu J."/>
            <person name="Bruns T."/>
            <person name="Baldrian P."/>
            <person name="Vilgalys R."/>
            <person name="Dunand C."/>
            <person name="Henrissat B."/>
            <person name="Grigoriev I.V."/>
            <person name="Hibbett D."/>
            <person name="Nagy L.G."/>
            <person name="Martin F.M."/>
        </authorList>
    </citation>
    <scope>NUCLEOTIDE SEQUENCE</scope>
    <source>
        <strain evidence="3">UP504</strain>
    </source>
</reference>
<organism evidence="3 4">
    <name type="scientific">Hydnum rufescens UP504</name>
    <dbReference type="NCBI Taxonomy" id="1448309"/>
    <lineage>
        <taxon>Eukaryota</taxon>
        <taxon>Fungi</taxon>
        <taxon>Dikarya</taxon>
        <taxon>Basidiomycota</taxon>
        <taxon>Agaricomycotina</taxon>
        <taxon>Agaricomycetes</taxon>
        <taxon>Cantharellales</taxon>
        <taxon>Hydnaceae</taxon>
        <taxon>Hydnum</taxon>
    </lineage>
</organism>
<dbReference type="InterPro" id="IPR002347">
    <property type="entry name" value="SDR_fam"/>
</dbReference>
<accession>A0A9P6B0M7</accession>
<evidence type="ECO:0000256" key="1">
    <source>
        <dbReference type="ARBA" id="ARBA00006484"/>
    </source>
</evidence>
<keyword evidence="4" id="KW-1185">Reference proteome</keyword>
<dbReference type="Proteomes" id="UP000886523">
    <property type="component" value="Unassembled WGS sequence"/>
</dbReference>
<sequence>MTATTFGPKTTGAEAAEDLREEIAGKNLIITGTSLGGLGAEVAHVLAKYASLVIVAGPSKERQQLTIDSIKIALPSANVRKLILDLSSFDAIRVAAAEVNAYSEPIHVLINNAAATMGPYKETKDGHENHFGVDHLGHFLFTMSILPRIRAARSPSYSPRIVNLSSSAHRRGGVRFDDVSFDRGKAFKTMLAYAQAKTANILFTKQLAKRLKGEGILTYAVHPGFILTNLARTIPKEHMLAIGAMNEEGEILLDKIAWKTPQEGVSTHIVAAFDLSIKDHSGSYLADCQLQNDSVAPHASDPVLAEKLWTLSEELLGESFPISP</sequence>